<keyword evidence="6 7" id="KW-0414">Isoprene biosynthesis</keyword>
<dbReference type="SUPFAM" id="SSF56014">
    <property type="entry name" value="Nitrite and sulphite reductase 4Fe-4S domain-like"/>
    <property type="match status" value="1"/>
</dbReference>
<dbReference type="InterPro" id="IPR004588">
    <property type="entry name" value="IspG_bac-typ"/>
</dbReference>
<keyword evidence="3 7" id="KW-0560">Oxidoreductase</keyword>
<keyword evidence="2 7" id="KW-0479">Metal-binding</keyword>
<dbReference type="GO" id="GO:0019288">
    <property type="term" value="P:isopentenyl diphosphate biosynthetic process, methylerythritol 4-phosphate pathway"/>
    <property type="evidence" value="ECO:0007669"/>
    <property type="project" value="UniProtKB-UniRule"/>
</dbReference>
<dbReference type="NCBIfam" id="TIGR00612">
    <property type="entry name" value="ispG_gcpE"/>
    <property type="match status" value="1"/>
</dbReference>
<dbReference type="SUPFAM" id="SSF51717">
    <property type="entry name" value="Dihydropteroate synthetase-like"/>
    <property type="match status" value="1"/>
</dbReference>
<dbReference type="PIRSF" id="PIRSF004640">
    <property type="entry name" value="IspG"/>
    <property type="match status" value="1"/>
</dbReference>
<dbReference type="HAMAP" id="MF_00159">
    <property type="entry name" value="IspG"/>
    <property type="match status" value="1"/>
</dbReference>
<comment type="catalytic activity">
    <reaction evidence="7">
        <text>(2E)-4-hydroxy-3-methylbut-2-enyl diphosphate + oxidized [flavodoxin] + H2O + 2 H(+) = 2-C-methyl-D-erythritol 2,4-cyclic diphosphate + reduced [flavodoxin]</text>
        <dbReference type="Rhea" id="RHEA:43604"/>
        <dbReference type="Rhea" id="RHEA-COMP:10622"/>
        <dbReference type="Rhea" id="RHEA-COMP:10623"/>
        <dbReference type="ChEBI" id="CHEBI:15377"/>
        <dbReference type="ChEBI" id="CHEBI:15378"/>
        <dbReference type="ChEBI" id="CHEBI:57618"/>
        <dbReference type="ChEBI" id="CHEBI:58210"/>
        <dbReference type="ChEBI" id="CHEBI:58483"/>
        <dbReference type="ChEBI" id="CHEBI:128753"/>
        <dbReference type="EC" id="1.17.7.3"/>
    </reaction>
</comment>
<evidence type="ECO:0000256" key="7">
    <source>
        <dbReference type="HAMAP-Rule" id="MF_00159"/>
    </source>
</evidence>
<dbReference type="PANTHER" id="PTHR30454:SF0">
    <property type="entry name" value="4-HYDROXY-3-METHYLBUT-2-EN-1-YL DIPHOSPHATE SYNTHASE (FERREDOXIN), CHLOROPLASTIC"/>
    <property type="match status" value="1"/>
</dbReference>
<comment type="function">
    <text evidence="7">Converts 2C-methyl-D-erythritol 2,4-cyclodiphosphate (ME-2,4cPP) into 1-hydroxy-2-methyl-2-(E)-butenyl 4-diphosphate.</text>
</comment>
<protein>
    <recommendedName>
        <fullName evidence="7">4-hydroxy-3-methylbut-2-en-1-yl diphosphate synthase (flavodoxin)</fullName>
        <ecNumber evidence="7">1.17.7.3</ecNumber>
    </recommendedName>
    <alternativeName>
        <fullName evidence="7">1-hydroxy-2-methyl-2-(E)-butenyl 4-diphosphate synthase</fullName>
    </alternativeName>
</protein>
<keyword evidence="4 7" id="KW-0408">Iron</keyword>
<evidence type="ECO:0000256" key="5">
    <source>
        <dbReference type="ARBA" id="ARBA00023014"/>
    </source>
</evidence>
<keyword evidence="1 7" id="KW-0004">4Fe-4S</keyword>
<dbReference type="Gene3D" id="3.20.20.20">
    <property type="entry name" value="Dihydropteroate synthase-like"/>
    <property type="match status" value="1"/>
</dbReference>
<evidence type="ECO:0000313" key="10">
    <source>
        <dbReference type="EMBL" id="MSS19560.1"/>
    </source>
</evidence>
<dbReference type="InterPro" id="IPR011005">
    <property type="entry name" value="Dihydropteroate_synth-like_sf"/>
</dbReference>
<dbReference type="InterPro" id="IPR058578">
    <property type="entry name" value="IspG_TIM"/>
</dbReference>
<comment type="similarity">
    <text evidence="7">Belongs to the IspG family.</text>
</comment>
<reference evidence="10 11" key="1">
    <citation type="submission" date="2019-08" db="EMBL/GenBank/DDBJ databases">
        <title>In-depth cultivation of the pig gut microbiome towards novel bacterial diversity and tailored functional studies.</title>
        <authorList>
            <person name="Wylensek D."/>
            <person name="Hitch T.C.A."/>
            <person name="Clavel T."/>
        </authorList>
    </citation>
    <scope>NUCLEOTIDE SEQUENCE [LARGE SCALE GENOMIC DNA]</scope>
    <source>
        <strain evidence="10 11">RF-744-FAT-4</strain>
    </source>
</reference>
<organism evidence="10 11">
    <name type="scientific">Pseudoramibacter porci</name>
    <dbReference type="NCBI Taxonomy" id="2606631"/>
    <lineage>
        <taxon>Bacteria</taxon>
        <taxon>Bacillati</taxon>
        <taxon>Bacillota</taxon>
        <taxon>Clostridia</taxon>
        <taxon>Eubacteriales</taxon>
        <taxon>Eubacteriaceae</taxon>
        <taxon>Pseudoramibacter</taxon>
    </lineage>
</organism>
<comment type="pathway">
    <text evidence="7">Isoprenoid biosynthesis; isopentenyl diphosphate biosynthesis via DXP pathway; isopentenyl diphosphate from 1-deoxy-D-xylulose 5-phosphate: step 5/6.</text>
</comment>
<dbReference type="InterPro" id="IPR058579">
    <property type="entry name" value="IspG_C"/>
</dbReference>
<feature type="domain" description="IspG TIM-barrel" evidence="8">
    <location>
        <begin position="6"/>
        <end position="245"/>
    </location>
</feature>
<sequence>MNRRKTRTVQIGNVAIGGEQPIAIQSMCNTDTRNVDQTVNQIAALTEAGCDIIRVAVPDEAAAQALPKIKARISIPLVADIHFDYRLALKAIEGGVDKLRINPGNIGGRDKVHEVVCAAKAHGIPIRIGVNGGSLEKALLEKYGGPTAAGMVESAERHMAYLLDDNFSDIVVSLKSSDPLMTIDAYRMFSEKYDFPVHLGVTEAGVLSSAAVKSSVAMGYLLLNGIGDTIRVSVTGDPITEVETAREILKSAGRFDKKEQGITVVSCPTCGRTQINLIGIAEEMNRRLKNVHKNLKVAVMGCVVNGPGEGRAADIGVAGGNGKGVLFKKGQIFRTVREDEIVDAMMEEIEKM</sequence>
<dbReference type="PANTHER" id="PTHR30454">
    <property type="entry name" value="4-HYDROXY-3-METHYLBUT-2-EN-1-YL DIPHOSPHATE SYNTHASE"/>
    <property type="match status" value="1"/>
</dbReference>
<dbReference type="GO" id="GO:0141197">
    <property type="term" value="F:4-hydroxy-3-methylbut-2-enyl-diphosphate synthase activity (flavodoxin)"/>
    <property type="evidence" value="ECO:0007669"/>
    <property type="project" value="UniProtKB-EC"/>
</dbReference>
<evidence type="ECO:0000256" key="4">
    <source>
        <dbReference type="ARBA" id="ARBA00023004"/>
    </source>
</evidence>
<dbReference type="InterPro" id="IPR045854">
    <property type="entry name" value="NO2/SO3_Rdtase_4Fe4S_sf"/>
</dbReference>
<feature type="binding site" evidence="7">
    <location>
        <position position="302"/>
    </location>
    <ligand>
        <name>[4Fe-4S] cluster</name>
        <dbReference type="ChEBI" id="CHEBI:49883"/>
    </ligand>
</feature>
<dbReference type="EMBL" id="VUMO01000004">
    <property type="protein sequence ID" value="MSS19560.1"/>
    <property type="molecule type" value="Genomic_DNA"/>
</dbReference>
<evidence type="ECO:0000259" key="9">
    <source>
        <dbReference type="Pfam" id="PF26540"/>
    </source>
</evidence>
<dbReference type="UniPathway" id="UPA00056">
    <property type="reaction ID" value="UER00096"/>
</dbReference>
<dbReference type="GO" id="GO:0051539">
    <property type="term" value="F:4 iron, 4 sulfur cluster binding"/>
    <property type="evidence" value="ECO:0007669"/>
    <property type="project" value="UniProtKB-UniRule"/>
</dbReference>
<dbReference type="RefSeq" id="WP_408003697.1">
    <property type="nucleotide sequence ID" value="NZ_VUMO01000004.1"/>
</dbReference>
<evidence type="ECO:0000256" key="2">
    <source>
        <dbReference type="ARBA" id="ARBA00022723"/>
    </source>
</evidence>
<dbReference type="GO" id="GO:0046429">
    <property type="term" value="F:4-hydroxy-3-methylbut-2-en-1-yl diphosphate synthase activity (ferredoxin)"/>
    <property type="evidence" value="ECO:0007669"/>
    <property type="project" value="UniProtKB-UniRule"/>
</dbReference>
<dbReference type="Proteomes" id="UP000461754">
    <property type="component" value="Unassembled WGS sequence"/>
</dbReference>
<evidence type="ECO:0000259" key="8">
    <source>
        <dbReference type="Pfam" id="PF04551"/>
    </source>
</evidence>
<dbReference type="NCBIfam" id="NF001540">
    <property type="entry name" value="PRK00366.1"/>
    <property type="match status" value="1"/>
</dbReference>
<dbReference type="Pfam" id="PF26540">
    <property type="entry name" value="GcpE_C"/>
    <property type="match status" value="1"/>
</dbReference>
<dbReference type="FunFam" id="3.20.20.20:FF:000001">
    <property type="entry name" value="4-hydroxy-3-methylbut-2-en-1-yl diphosphate synthase (flavodoxin)"/>
    <property type="match status" value="1"/>
</dbReference>
<comment type="cofactor">
    <cofactor evidence="7">
        <name>[4Fe-4S] cluster</name>
        <dbReference type="ChEBI" id="CHEBI:49883"/>
    </cofactor>
    <text evidence="7">Binds 1 [4Fe-4S] cluster.</text>
</comment>
<evidence type="ECO:0000256" key="3">
    <source>
        <dbReference type="ARBA" id="ARBA00023002"/>
    </source>
</evidence>
<dbReference type="AlphaFoldDB" id="A0A7X2NFG7"/>
<gene>
    <name evidence="7 10" type="primary">ispG</name>
    <name evidence="10" type="synonym">gcpE</name>
    <name evidence="10" type="ORF">FYJ52_03955</name>
</gene>
<accession>A0A7X2NFG7</accession>
<proteinExistence type="inferred from homology"/>
<name>A0A7X2NFG7_9FIRM</name>
<feature type="domain" description="IspG C-terminal" evidence="9">
    <location>
        <begin position="264"/>
        <end position="351"/>
    </location>
</feature>
<dbReference type="EC" id="1.17.7.3" evidence="7"/>
<keyword evidence="5 7" id="KW-0411">Iron-sulfur</keyword>
<keyword evidence="11" id="KW-1185">Reference proteome</keyword>
<evidence type="ECO:0000313" key="11">
    <source>
        <dbReference type="Proteomes" id="UP000461754"/>
    </source>
</evidence>
<evidence type="ECO:0000256" key="6">
    <source>
        <dbReference type="ARBA" id="ARBA00023229"/>
    </source>
</evidence>
<feature type="binding site" evidence="7">
    <location>
        <position position="309"/>
    </location>
    <ligand>
        <name>[4Fe-4S] cluster</name>
        <dbReference type="ChEBI" id="CHEBI:49883"/>
    </ligand>
</feature>
<dbReference type="Gene3D" id="3.30.413.10">
    <property type="entry name" value="Sulfite Reductase Hemoprotein, domain 1"/>
    <property type="match status" value="1"/>
</dbReference>
<dbReference type="Pfam" id="PF04551">
    <property type="entry name" value="GcpE"/>
    <property type="match status" value="1"/>
</dbReference>
<dbReference type="GO" id="GO:0005506">
    <property type="term" value="F:iron ion binding"/>
    <property type="evidence" value="ECO:0007669"/>
    <property type="project" value="InterPro"/>
</dbReference>
<evidence type="ECO:0000256" key="1">
    <source>
        <dbReference type="ARBA" id="ARBA00022485"/>
    </source>
</evidence>
<comment type="caution">
    <text evidence="10">The sequence shown here is derived from an EMBL/GenBank/DDBJ whole genome shotgun (WGS) entry which is preliminary data.</text>
</comment>
<dbReference type="InterPro" id="IPR016425">
    <property type="entry name" value="IspG_bac"/>
</dbReference>
<feature type="binding site" evidence="7">
    <location>
        <position position="270"/>
    </location>
    <ligand>
        <name>[4Fe-4S] cluster</name>
        <dbReference type="ChEBI" id="CHEBI:49883"/>
    </ligand>
</feature>
<dbReference type="GO" id="GO:0016114">
    <property type="term" value="P:terpenoid biosynthetic process"/>
    <property type="evidence" value="ECO:0007669"/>
    <property type="project" value="InterPro"/>
</dbReference>
<feature type="binding site" evidence="7">
    <location>
        <position position="267"/>
    </location>
    <ligand>
        <name>[4Fe-4S] cluster</name>
        <dbReference type="ChEBI" id="CHEBI:49883"/>
    </ligand>
</feature>